<reference evidence="3" key="2">
    <citation type="journal article" date="2020" name="Antonie Van Leeuwenhoek">
        <title>Labilibaculum antarcticum sp. nov., a novel facultative anaerobic, psychrotorelant bacterium isolated from marine sediment of Antarctica.</title>
        <authorList>
            <person name="Watanabe M."/>
            <person name="Kojima H."/>
            <person name="Fukui M."/>
        </authorList>
    </citation>
    <scope>NUCLEOTIDE SEQUENCE [LARGE SCALE GENOMIC DNA]</scope>
    <source>
        <strain evidence="3">SPP2</strain>
    </source>
</reference>
<proteinExistence type="predicted"/>
<dbReference type="EMBL" id="AP018042">
    <property type="protein sequence ID" value="BAX80363.1"/>
    <property type="molecule type" value="Genomic_DNA"/>
</dbReference>
<dbReference type="InterPro" id="IPR025235">
    <property type="entry name" value="DUF4178"/>
</dbReference>
<evidence type="ECO:0000313" key="3">
    <source>
        <dbReference type="Proteomes" id="UP000218267"/>
    </source>
</evidence>
<evidence type="ECO:0000313" key="2">
    <source>
        <dbReference type="EMBL" id="BAX80363.1"/>
    </source>
</evidence>
<dbReference type="OrthoDB" id="5502786at2"/>
<dbReference type="RefSeq" id="WP_096429221.1">
    <property type="nucleotide sequence ID" value="NZ_AP018042.1"/>
</dbReference>
<protein>
    <recommendedName>
        <fullName evidence="1">DUF4178 domain-containing protein</fullName>
    </recommendedName>
</protein>
<dbReference type="Pfam" id="PF13785">
    <property type="entry name" value="DUF4178"/>
    <property type="match status" value="1"/>
</dbReference>
<dbReference type="AlphaFoldDB" id="A0A1Y1CJV2"/>
<name>A0A1Y1CJV2_9BACT</name>
<evidence type="ECO:0000259" key="1">
    <source>
        <dbReference type="Pfam" id="PF13785"/>
    </source>
</evidence>
<gene>
    <name evidence="2" type="ORF">ALGA_2005</name>
</gene>
<feature type="domain" description="DUF4178" evidence="1">
    <location>
        <begin position="26"/>
        <end position="168"/>
    </location>
</feature>
<sequence>MGFTDFFKRKQPKYDSTNIRVTDLDVGFVFEYDLSSWEVQASYEYDWGDNYFSKEYKINNGSKTLFLSIEEDDEISLSVCDKIKVRELGDNVLTDLMNLQKPPKTLIYKDKKYLLDQESPGYFNDKTRGEDWVEFISWDFVDESGEFIVTIEQWEEKEFEASAGKAIKEFEISNILPK</sequence>
<dbReference type="KEGG" id="mbas:ALGA_2005"/>
<organism evidence="2 3">
    <name type="scientific">Labilibaculum antarcticum</name>
    <dbReference type="NCBI Taxonomy" id="1717717"/>
    <lineage>
        <taxon>Bacteria</taxon>
        <taxon>Pseudomonadati</taxon>
        <taxon>Bacteroidota</taxon>
        <taxon>Bacteroidia</taxon>
        <taxon>Marinilabiliales</taxon>
        <taxon>Marinifilaceae</taxon>
        <taxon>Labilibaculum</taxon>
    </lineage>
</organism>
<reference evidence="2 3" key="1">
    <citation type="journal article" date="2018" name="Mar. Genomics">
        <title>Complete genome sequence of Marinifilaceae bacterium strain SPP2, isolated from the Antarctic marine sediment.</title>
        <authorList>
            <person name="Watanabe M."/>
            <person name="Kojima H."/>
            <person name="Fukui M."/>
        </authorList>
    </citation>
    <scope>NUCLEOTIDE SEQUENCE [LARGE SCALE GENOMIC DNA]</scope>
    <source>
        <strain evidence="2 3">SPP2</strain>
    </source>
</reference>
<dbReference type="Proteomes" id="UP000218267">
    <property type="component" value="Chromosome"/>
</dbReference>
<accession>A0A1Y1CJV2</accession>
<keyword evidence="3" id="KW-1185">Reference proteome</keyword>